<gene>
    <name evidence="6" type="ORF">ERJ77_24295</name>
</gene>
<evidence type="ECO:0000256" key="4">
    <source>
        <dbReference type="ARBA" id="ARBA00022840"/>
    </source>
</evidence>
<dbReference type="GO" id="GO:0005524">
    <property type="term" value="F:ATP binding"/>
    <property type="evidence" value="ECO:0007669"/>
    <property type="project" value="UniProtKB-KW"/>
</dbReference>
<keyword evidence="4" id="KW-0067">ATP-binding</keyword>
<feature type="domain" description="DNA2/NAM7 helicase-like C-terminal" evidence="5">
    <location>
        <begin position="2"/>
        <end position="112"/>
    </location>
</feature>
<dbReference type="InterPro" id="IPR027417">
    <property type="entry name" value="P-loop_NTPase"/>
</dbReference>
<reference evidence="6" key="1">
    <citation type="journal article" date="2021" name="PeerJ">
        <title>Analysis of 44 Vibrio anguillarum genomes reveals high genetic diversity.</title>
        <authorList>
            <person name="Hansen M.J."/>
            <person name="Dalsgaard I."/>
        </authorList>
    </citation>
    <scope>NUCLEOTIDE SEQUENCE</scope>
    <source>
        <strain evidence="6">850617-1/1</strain>
    </source>
</reference>
<keyword evidence="3 6" id="KW-0347">Helicase</keyword>
<dbReference type="GO" id="GO:0043139">
    <property type="term" value="F:5'-3' DNA helicase activity"/>
    <property type="evidence" value="ECO:0007669"/>
    <property type="project" value="TreeGrafter"/>
</dbReference>
<dbReference type="AlphaFoldDB" id="A0AAW4BRE5"/>
<dbReference type="InterPro" id="IPR050534">
    <property type="entry name" value="Coronavir_polyprotein_1ab"/>
</dbReference>
<sequence length="147" mass="16535">NVNRLEAELVVDLIETAIESGLSASDIGVVTPFRSHAKALKSRLAYRKGIFSSETIVTDTVERMQGQEREMIIISLCSTDPQYISAIAEFFFQAERLNVAITRPQTKLILVGPEISSSFLQESNDESLLKRVEEYRSLINSGYKYNK</sequence>
<dbReference type="PANTHER" id="PTHR43788">
    <property type="entry name" value="DNA2/NAM7 HELICASE FAMILY MEMBER"/>
    <property type="match status" value="1"/>
</dbReference>
<dbReference type="PANTHER" id="PTHR43788:SF8">
    <property type="entry name" value="DNA-BINDING PROTEIN SMUBP-2"/>
    <property type="match status" value="1"/>
</dbReference>
<dbReference type="GO" id="GO:0016787">
    <property type="term" value="F:hydrolase activity"/>
    <property type="evidence" value="ECO:0007669"/>
    <property type="project" value="UniProtKB-KW"/>
</dbReference>
<comment type="caution">
    <text evidence="6">The sequence shown here is derived from an EMBL/GenBank/DDBJ whole genome shotgun (WGS) entry which is preliminary data.</text>
</comment>
<dbReference type="EMBL" id="SCLC01001068">
    <property type="protein sequence ID" value="MBF4437548.1"/>
    <property type="molecule type" value="Genomic_DNA"/>
</dbReference>
<dbReference type="CDD" id="cd18808">
    <property type="entry name" value="SF1_C_Upf1"/>
    <property type="match status" value="1"/>
</dbReference>
<organism evidence="6 7">
    <name type="scientific">Vibrio anguillarum</name>
    <name type="common">Listonella anguillarum</name>
    <dbReference type="NCBI Taxonomy" id="55601"/>
    <lineage>
        <taxon>Bacteria</taxon>
        <taxon>Pseudomonadati</taxon>
        <taxon>Pseudomonadota</taxon>
        <taxon>Gammaproteobacteria</taxon>
        <taxon>Vibrionales</taxon>
        <taxon>Vibrionaceae</taxon>
        <taxon>Vibrio</taxon>
    </lineage>
</organism>
<evidence type="ECO:0000256" key="1">
    <source>
        <dbReference type="ARBA" id="ARBA00022741"/>
    </source>
</evidence>
<evidence type="ECO:0000256" key="3">
    <source>
        <dbReference type="ARBA" id="ARBA00022806"/>
    </source>
</evidence>
<dbReference type="Proteomes" id="UP000786185">
    <property type="component" value="Unassembled WGS sequence"/>
</dbReference>
<dbReference type="InterPro" id="IPR041679">
    <property type="entry name" value="DNA2/NAM7-like_C"/>
</dbReference>
<name>A0AAW4BRE5_VIBAN</name>
<keyword evidence="2" id="KW-0378">Hydrolase</keyword>
<dbReference type="Gene3D" id="3.40.50.300">
    <property type="entry name" value="P-loop containing nucleotide triphosphate hydrolases"/>
    <property type="match status" value="1"/>
</dbReference>
<proteinExistence type="predicted"/>
<protein>
    <submittedName>
        <fullName evidence="6">Helicase</fullName>
    </submittedName>
</protein>
<evidence type="ECO:0000256" key="2">
    <source>
        <dbReference type="ARBA" id="ARBA00022801"/>
    </source>
</evidence>
<dbReference type="InterPro" id="IPR047187">
    <property type="entry name" value="SF1_C_Upf1"/>
</dbReference>
<accession>A0AAW4BRE5</accession>
<evidence type="ECO:0000313" key="6">
    <source>
        <dbReference type="EMBL" id="MBF4437548.1"/>
    </source>
</evidence>
<feature type="non-terminal residue" evidence="6">
    <location>
        <position position="1"/>
    </location>
</feature>
<evidence type="ECO:0000313" key="7">
    <source>
        <dbReference type="Proteomes" id="UP000786185"/>
    </source>
</evidence>
<dbReference type="SUPFAM" id="SSF52540">
    <property type="entry name" value="P-loop containing nucleoside triphosphate hydrolases"/>
    <property type="match status" value="1"/>
</dbReference>
<dbReference type="Pfam" id="PF13087">
    <property type="entry name" value="AAA_12"/>
    <property type="match status" value="1"/>
</dbReference>
<keyword evidence="1" id="KW-0547">Nucleotide-binding</keyword>
<evidence type="ECO:0000259" key="5">
    <source>
        <dbReference type="Pfam" id="PF13087"/>
    </source>
</evidence>